<dbReference type="InterPro" id="IPR016181">
    <property type="entry name" value="Acyl_CoA_acyltransferase"/>
</dbReference>
<dbReference type="AlphaFoldDB" id="A0A0Q0CZ69"/>
<reference evidence="1 2" key="1">
    <citation type="submission" date="2015-09" db="EMBL/GenBank/DDBJ databases">
        <title>Genome announcement of multiple Pseudomonas syringae strains.</title>
        <authorList>
            <person name="Thakur S."/>
            <person name="Wang P.W."/>
            <person name="Gong Y."/>
            <person name="Weir B.S."/>
            <person name="Guttman D.S."/>
        </authorList>
    </citation>
    <scope>NUCLEOTIDE SEQUENCE [LARGE SCALE GENOMIC DNA]</scope>
    <source>
        <strain evidence="1 2">ICMP3963</strain>
    </source>
</reference>
<accession>A0A0Q0CZ69</accession>
<proteinExistence type="predicted"/>
<gene>
    <name evidence="1" type="ORF">ALO40_04642</name>
</gene>
<name>A0A0Q0CZ69_9PSED</name>
<comment type="caution">
    <text evidence="1">The sequence shown here is derived from an EMBL/GenBank/DDBJ whole genome shotgun (WGS) entry which is preliminary data.</text>
</comment>
<dbReference type="PATRIC" id="fig|251703.9.peg.71"/>
<sequence length="268" mass="30807">MELTDSLPSAARPFRIRSLCFHTSKASMSLCATALQRSDLQPNDIDRMFEIYSACYQDTCRVRFKQDLDDKTHCVVLRDACDTIMGFSTLKLFEMHWDNQPGRFIFSGDTIITPEHWGSQQLAFAWSRLIGDLWRQAPDVPLYWFLICKGHRTYRYLRAMVLDYAPRAGHLTEPHVQALMDHLAYTRFGDAYDPATGLLSFKTPQGRLTAELAQVSENHARLPDVAYFLQKNPGYAQGDELVCLCRFTPENLRPLARRLIMAEQRSTC</sequence>
<dbReference type="SUPFAM" id="SSF55729">
    <property type="entry name" value="Acyl-CoA N-acyltransferases (Nat)"/>
    <property type="match status" value="1"/>
</dbReference>
<evidence type="ECO:0000313" key="1">
    <source>
        <dbReference type="EMBL" id="KPZ10562.1"/>
    </source>
</evidence>
<protein>
    <submittedName>
        <fullName evidence="1">Uncharacterized protein</fullName>
    </submittedName>
</protein>
<organism evidence="1 2">
    <name type="scientific">Pseudomonas syringae pv. viburni</name>
    <dbReference type="NCBI Taxonomy" id="251703"/>
    <lineage>
        <taxon>Bacteria</taxon>
        <taxon>Pseudomonadati</taxon>
        <taxon>Pseudomonadota</taxon>
        <taxon>Gammaproteobacteria</taxon>
        <taxon>Pseudomonadales</taxon>
        <taxon>Pseudomonadaceae</taxon>
        <taxon>Pseudomonas</taxon>
    </lineage>
</organism>
<dbReference type="Proteomes" id="UP000050317">
    <property type="component" value="Unassembled WGS sequence"/>
</dbReference>
<dbReference type="EMBL" id="LJRR01000389">
    <property type="protein sequence ID" value="KPZ10562.1"/>
    <property type="molecule type" value="Genomic_DNA"/>
</dbReference>
<evidence type="ECO:0000313" key="2">
    <source>
        <dbReference type="Proteomes" id="UP000050317"/>
    </source>
</evidence>